<evidence type="ECO:0000313" key="2">
    <source>
        <dbReference type="Proteomes" id="UP001054889"/>
    </source>
</evidence>
<keyword evidence="2" id="KW-1185">Reference proteome</keyword>
<accession>A0AAV5FED1</accession>
<dbReference type="AlphaFoldDB" id="A0AAV5FED1"/>
<organism evidence="1 2">
    <name type="scientific">Eleusine coracana subsp. coracana</name>
    <dbReference type="NCBI Taxonomy" id="191504"/>
    <lineage>
        <taxon>Eukaryota</taxon>
        <taxon>Viridiplantae</taxon>
        <taxon>Streptophyta</taxon>
        <taxon>Embryophyta</taxon>
        <taxon>Tracheophyta</taxon>
        <taxon>Spermatophyta</taxon>
        <taxon>Magnoliopsida</taxon>
        <taxon>Liliopsida</taxon>
        <taxon>Poales</taxon>
        <taxon>Poaceae</taxon>
        <taxon>PACMAD clade</taxon>
        <taxon>Chloridoideae</taxon>
        <taxon>Cynodonteae</taxon>
        <taxon>Eleusininae</taxon>
        <taxon>Eleusine</taxon>
    </lineage>
</organism>
<reference evidence="1" key="2">
    <citation type="submission" date="2021-12" db="EMBL/GenBank/DDBJ databases">
        <title>Resequencing data analysis of finger millet.</title>
        <authorList>
            <person name="Hatakeyama M."/>
            <person name="Aluri S."/>
            <person name="Balachadran M.T."/>
            <person name="Sivarajan S.R."/>
            <person name="Poveda L."/>
            <person name="Shimizu-Inatsugi R."/>
            <person name="Schlapbach R."/>
            <person name="Sreeman S.M."/>
            <person name="Shimizu K.K."/>
        </authorList>
    </citation>
    <scope>NUCLEOTIDE SEQUENCE</scope>
</reference>
<comment type="caution">
    <text evidence="1">The sequence shown here is derived from an EMBL/GenBank/DDBJ whole genome shotgun (WGS) entry which is preliminary data.</text>
</comment>
<reference evidence="1" key="1">
    <citation type="journal article" date="2018" name="DNA Res.">
        <title>Multiple hybrid de novo genome assembly of finger millet, an orphan allotetraploid crop.</title>
        <authorList>
            <person name="Hatakeyama M."/>
            <person name="Aluri S."/>
            <person name="Balachadran M.T."/>
            <person name="Sivarajan S.R."/>
            <person name="Patrignani A."/>
            <person name="Gruter S."/>
            <person name="Poveda L."/>
            <person name="Shimizu-Inatsugi R."/>
            <person name="Baeten J."/>
            <person name="Francoijs K.J."/>
            <person name="Nataraja K.N."/>
            <person name="Reddy Y.A.N."/>
            <person name="Phadnis S."/>
            <person name="Ravikumar R.L."/>
            <person name="Schlapbach R."/>
            <person name="Sreeman S.M."/>
            <person name="Shimizu K.K."/>
        </authorList>
    </citation>
    <scope>NUCLEOTIDE SEQUENCE</scope>
</reference>
<sequence length="198" mass="20916">MPARRQICPAGKEEAGAAALEEEEEAGVVAGNEEEAGAAARPARCLVLALGLPLVRRFRLCARLPRARSPTSALVEVAASAATHPSRTLAPAFAVVEEEAGAPDLPCRALEEEAGVVAGKERGGWRDCSGGGEGWCVAGNEEKPGLLLPALHTSASTFASRASSPARPSKWLRGEREADVSPRWRRWTRGTIASVFHF</sequence>
<gene>
    <name evidence="1" type="primary">gb21544</name>
    <name evidence="1" type="ORF">PR202_gb21544</name>
</gene>
<dbReference type="EMBL" id="BQKI01000084">
    <property type="protein sequence ID" value="GJN32992.1"/>
    <property type="molecule type" value="Genomic_DNA"/>
</dbReference>
<name>A0AAV5FED1_ELECO</name>
<dbReference type="Proteomes" id="UP001054889">
    <property type="component" value="Unassembled WGS sequence"/>
</dbReference>
<protein>
    <submittedName>
        <fullName evidence="1">Uncharacterized protein</fullName>
    </submittedName>
</protein>
<evidence type="ECO:0000313" key="1">
    <source>
        <dbReference type="EMBL" id="GJN32992.1"/>
    </source>
</evidence>
<proteinExistence type="predicted"/>